<dbReference type="InterPro" id="IPR054841">
    <property type="entry name" value="carotdesatCrtD"/>
</dbReference>
<dbReference type="PANTHER" id="PTHR43734:SF7">
    <property type="entry name" value="4,4'-DIAPONEUROSPORENE OXYGENASE"/>
    <property type="match status" value="1"/>
</dbReference>
<dbReference type="InterPro" id="IPR002937">
    <property type="entry name" value="Amino_oxidase"/>
</dbReference>
<dbReference type="NCBIfam" id="NF045637">
    <property type="entry name" value="carotdesatCrtDProt"/>
    <property type="match status" value="1"/>
</dbReference>
<evidence type="ECO:0000256" key="6">
    <source>
        <dbReference type="SAM" id="MobiDB-lite"/>
    </source>
</evidence>
<dbReference type="PROSITE" id="PS00982">
    <property type="entry name" value="PHYTOENE_DH"/>
    <property type="match status" value="1"/>
</dbReference>
<gene>
    <name evidence="8" type="primary">crtI</name>
    <name evidence="8" type="ORF">F6X38_09060</name>
</gene>
<evidence type="ECO:0000313" key="8">
    <source>
        <dbReference type="EMBL" id="KAB0680314.1"/>
    </source>
</evidence>
<reference evidence="8 9" key="1">
    <citation type="submission" date="2019-09" db="EMBL/GenBank/DDBJ databases">
        <title>YIM 132180 draft genome.</title>
        <authorList>
            <person name="Zhang K."/>
        </authorList>
    </citation>
    <scope>NUCLEOTIDE SEQUENCE [LARGE SCALE GENOMIC DNA]</scope>
    <source>
        <strain evidence="8 9">YIM 132180</strain>
    </source>
</reference>
<evidence type="ECO:0000256" key="2">
    <source>
        <dbReference type="ARBA" id="ARBA00006046"/>
    </source>
</evidence>
<dbReference type="Gene3D" id="3.50.50.60">
    <property type="entry name" value="FAD/NAD(P)-binding domain"/>
    <property type="match status" value="2"/>
</dbReference>
<dbReference type="SUPFAM" id="SSF51905">
    <property type="entry name" value="FAD/NAD(P)-binding domain"/>
    <property type="match status" value="1"/>
</dbReference>
<dbReference type="EMBL" id="VZDO01000005">
    <property type="protein sequence ID" value="KAB0680314.1"/>
    <property type="molecule type" value="Genomic_DNA"/>
</dbReference>
<dbReference type="InterPro" id="IPR036188">
    <property type="entry name" value="FAD/NAD-bd_sf"/>
</dbReference>
<evidence type="ECO:0000256" key="5">
    <source>
        <dbReference type="RuleBase" id="RU362075"/>
    </source>
</evidence>
<evidence type="ECO:0000313" key="9">
    <source>
        <dbReference type="Proteomes" id="UP000432089"/>
    </source>
</evidence>
<comment type="pathway">
    <text evidence="1 5">Carotenoid biosynthesis.</text>
</comment>
<keyword evidence="4 5" id="KW-0560">Oxidoreductase</keyword>
<dbReference type="AlphaFoldDB" id="A0A7V7PQC8"/>
<evidence type="ECO:0000259" key="7">
    <source>
        <dbReference type="Pfam" id="PF01593"/>
    </source>
</evidence>
<dbReference type="PANTHER" id="PTHR43734">
    <property type="entry name" value="PHYTOENE DESATURASE"/>
    <property type="match status" value="1"/>
</dbReference>
<dbReference type="NCBIfam" id="TIGR02734">
    <property type="entry name" value="crtI_fam"/>
    <property type="match status" value="1"/>
</dbReference>
<protein>
    <submittedName>
        <fullName evidence="8">Phytoene desaturase</fullName>
    </submittedName>
</protein>
<evidence type="ECO:0000256" key="4">
    <source>
        <dbReference type="ARBA" id="ARBA00023002"/>
    </source>
</evidence>
<sequence length="525" mass="55385">MGGRQARRRVVVVGAGIGGLVAALVMAVAGAEVTVLEKAPRSGGKLRRVAVAGHAIESGPTVLTMRWVFEAIFATAGARLDAHLRLTPASVLARHFWDDGSVMDLHADEDASAAAVAALAGPNEEEGYRAFRRLTAEVFGTLEAGFVEHPAPNIATLTRSVGLGGLARLSRIEPFNALAKVVGRHFRDPRLRQLFGRYATYCGSSPYLAPGPLMLIAHVEQRGVWLVEGGLTRIAEALERIGREWGIEFRHGAEVAAIEAPRGTATGVRLGSGERIAADAVVFNGDPAALAAGLLGSDVSRAVPGVAPGHRSLSALTWSMRGDVQGFPLSHHNVFFSKDYPAEFRDLFARNRLPEDPTVYVCAQDRDARATATVRGEESLFLLVNAPARSDTHPFSQEEIAACETRMVVRLARAGLRISGRREASVRTEPGDFAAMFPGSSGALYGRASHGWAASFRRPGAKTRIKGLFLAGGGTHPGAGVPMAALSGRHAASAVLTHLASTARSRPAAMPGGISMRSATTGGTR</sequence>
<evidence type="ECO:0000256" key="1">
    <source>
        <dbReference type="ARBA" id="ARBA00004829"/>
    </source>
</evidence>
<feature type="region of interest" description="Disordered" evidence="6">
    <location>
        <begin position="506"/>
        <end position="525"/>
    </location>
</feature>
<dbReference type="InterPro" id="IPR014105">
    <property type="entry name" value="Carotenoid/retinoid_OxRdtase"/>
</dbReference>
<proteinExistence type="inferred from homology"/>
<name>A0A7V7PQC8_9HYPH</name>
<dbReference type="RefSeq" id="WP_150969387.1">
    <property type="nucleotide sequence ID" value="NZ_VZDO01000005.1"/>
</dbReference>
<dbReference type="GO" id="GO:0016117">
    <property type="term" value="P:carotenoid biosynthetic process"/>
    <property type="evidence" value="ECO:0007669"/>
    <property type="project" value="UniProtKB-KW"/>
</dbReference>
<feature type="domain" description="Amine oxidase" evidence="7">
    <location>
        <begin position="17"/>
        <end position="496"/>
    </location>
</feature>
<evidence type="ECO:0000256" key="3">
    <source>
        <dbReference type="ARBA" id="ARBA00022746"/>
    </source>
</evidence>
<keyword evidence="9" id="KW-1185">Reference proteome</keyword>
<keyword evidence="3 5" id="KW-0125">Carotenoid biosynthesis</keyword>
<organism evidence="8 9">
    <name type="scientific">Plantimonas leprariae</name>
    <dbReference type="NCBI Taxonomy" id="2615207"/>
    <lineage>
        <taxon>Bacteria</taxon>
        <taxon>Pseudomonadati</taxon>
        <taxon>Pseudomonadota</taxon>
        <taxon>Alphaproteobacteria</taxon>
        <taxon>Hyphomicrobiales</taxon>
        <taxon>Aurantimonadaceae</taxon>
        <taxon>Plantimonas</taxon>
    </lineage>
</organism>
<comment type="caution">
    <text evidence="8">The sequence shown here is derived from an EMBL/GenBank/DDBJ whole genome shotgun (WGS) entry which is preliminary data.</text>
</comment>
<dbReference type="InterPro" id="IPR008150">
    <property type="entry name" value="Phytoene_DH_bac_CS"/>
</dbReference>
<dbReference type="GO" id="GO:0016627">
    <property type="term" value="F:oxidoreductase activity, acting on the CH-CH group of donors"/>
    <property type="evidence" value="ECO:0007669"/>
    <property type="project" value="UniProtKB-ARBA"/>
</dbReference>
<comment type="similarity">
    <text evidence="2 5">Belongs to the carotenoid/retinoid oxidoreductase family.</text>
</comment>
<dbReference type="Proteomes" id="UP000432089">
    <property type="component" value="Unassembled WGS sequence"/>
</dbReference>
<dbReference type="Pfam" id="PF01593">
    <property type="entry name" value="Amino_oxidase"/>
    <property type="match status" value="1"/>
</dbReference>
<accession>A0A7V7PQC8</accession>